<dbReference type="EMBL" id="CAXDID020000005">
    <property type="protein sequence ID" value="CAL5974336.1"/>
    <property type="molecule type" value="Genomic_DNA"/>
</dbReference>
<reference evidence="2" key="1">
    <citation type="submission" date="2023-06" db="EMBL/GenBank/DDBJ databases">
        <authorList>
            <person name="Kurt Z."/>
        </authorList>
    </citation>
    <scope>NUCLEOTIDE SEQUENCE</scope>
</reference>
<sequence>MQNYQSKYLNISQQNGENEDLHESKHKIWQILADGSAWANIRTPTKIDTFPVEIQFCHSSKNGVITYNIFHSLIGGNLKPDLLISENATTQVEVMLQCEMNFQIILYQYNYVLFQNTTLMTSQPTQQELDTIEQLKFYKEQLEYVTLAFNEEQMQKVAVNQKLVEIQLQLDTEKQNAVNKIAYITIQFENYMQVAEIDQKASKLQLTQLTEQRDQISEQYKSDKDLFSSKEIYNMLKEYPTQITTQIILLGQEIKDELKVKTIPSAVQLITVAATAIQAATAFPKTMFTAVPNICADLTESDLTLCLAIPLNACAEPTLTKTQQKVCLSTLDISTASKPTVMGLFSFGILFTIFVYQLCVLLFAIISNCQKKGQKQDSKKTSVIITGVEQL</sequence>
<organism evidence="2">
    <name type="scientific">Hexamita inflata</name>
    <dbReference type="NCBI Taxonomy" id="28002"/>
    <lineage>
        <taxon>Eukaryota</taxon>
        <taxon>Metamonada</taxon>
        <taxon>Diplomonadida</taxon>
        <taxon>Hexamitidae</taxon>
        <taxon>Hexamitinae</taxon>
        <taxon>Hexamita</taxon>
    </lineage>
</organism>
<keyword evidence="1" id="KW-0812">Transmembrane</keyword>
<evidence type="ECO:0000256" key="1">
    <source>
        <dbReference type="SAM" id="Phobius"/>
    </source>
</evidence>
<dbReference type="Proteomes" id="UP001642409">
    <property type="component" value="Unassembled WGS sequence"/>
</dbReference>
<evidence type="ECO:0000313" key="2">
    <source>
        <dbReference type="EMBL" id="CAI9930527.1"/>
    </source>
</evidence>
<keyword evidence="4" id="KW-1185">Reference proteome</keyword>
<keyword evidence="1" id="KW-0472">Membrane</keyword>
<accession>A0AA86P597</accession>
<keyword evidence="1" id="KW-1133">Transmembrane helix</keyword>
<gene>
    <name evidence="2" type="ORF">HINF_LOCUS18172</name>
    <name evidence="3" type="ORF">HINF_LOCUS2802</name>
</gene>
<feature type="transmembrane region" description="Helical" evidence="1">
    <location>
        <begin position="341"/>
        <end position="366"/>
    </location>
</feature>
<evidence type="ECO:0000313" key="4">
    <source>
        <dbReference type="Proteomes" id="UP001642409"/>
    </source>
</evidence>
<dbReference type="EMBL" id="CATOUU010000464">
    <property type="protein sequence ID" value="CAI9930527.1"/>
    <property type="molecule type" value="Genomic_DNA"/>
</dbReference>
<protein>
    <submittedName>
        <fullName evidence="3">Hypothetical_protein</fullName>
    </submittedName>
</protein>
<evidence type="ECO:0000313" key="3">
    <source>
        <dbReference type="EMBL" id="CAL5974336.1"/>
    </source>
</evidence>
<dbReference type="AlphaFoldDB" id="A0AA86P597"/>
<comment type="caution">
    <text evidence="2">The sequence shown here is derived from an EMBL/GenBank/DDBJ whole genome shotgun (WGS) entry which is preliminary data.</text>
</comment>
<proteinExistence type="predicted"/>
<name>A0AA86P597_9EUKA</name>
<reference evidence="3 4" key="2">
    <citation type="submission" date="2024-07" db="EMBL/GenBank/DDBJ databases">
        <authorList>
            <person name="Akdeniz Z."/>
        </authorList>
    </citation>
    <scope>NUCLEOTIDE SEQUENCE [LARGE SCALE GENOMIC DNA]</scope>
</reference>